<dbReference type="AlphaFoldDB" id="A0A183E858"/>
<dbReference type="OrthoDB" id="29773at2759"/>
<keyword evidence="2" id="KW-0812">Transmembrane</keyword>
<dbReference type="WBParaSite" id="GPUH_0001717101-mRNA-1">
    <property type="protein sequence ID" value="GPUH_0001717101-mRNA-1"/>
    <property type="gene ID" value="GPUH_0001717101"/>
</dbReference>
<dbReference type="PANTHER" id="PTHR13146">
    <property type="match status" value="1"/>
</dbReference>
<reference evidence="5" key="1">
    <citation type="submission" date="2016-06" db="UniProtKB">
        <authorList>
            <consortium name="WormBaseParasite"/>
        </authorList>
    </citation>
    <scope>IDENTIFICATION</scope>
</reference>
<proteinExistence type="predicted"/>
<reference evidence="3 4" key="2">
    <citation type="submission" date="2018-11" db="EMBL/GenBank/DDBJ databases">
        <authorList>
            <consortium name="Pathogen Informatics"/>
        </authorList>
    </citation>
    <scope>NUCLEOTIDE SEQUENCE [LARGE SCALE GENOMIC DNA]</scope>
</reference>
<protein>
    <submittedName>
        <fullName evidence="5">Transmembrane protein</fullName>
    </submittedName>
</protein>
<dbReference type="EMBL" id="UYRT01084769">
    <property type="protein sequence ID" value="VDN29274.1"/>
    <property type="molecule type" value="Genomic_DNA"/>
</dbReference>
<accession>A0A183E858</accession>
<organism evidence="5">
    <name type="scientific">Gongylonema pulchrum</name>
    <dbReference type="NCBI Taxonomy" id="637853"/>
    <lineage>
        <taxon>Eukaryota</taxon>
        <taxon>Metazoa</taxon>
        <taxon>Ecdysozoa</taxon>
        <taxon>Nematoda</taxon>
        <taxon>Chromadorea</taxon>
        <taxon>Rhabditida</taxon>
        <taxon>Spirurina</taxon>
        <taxon>Spiruromorpha</taxon>
        <taxon>Spiruroidea</taxon>
        <taxon>Gongylonematidae</taxon>
        <taxon>Gongylonema</taxon>
    </lineage>
</organism>
<evidence type="ECO:0000313" key="5">
    <source>
        <dbReference type="WBParaSite" id="GPUH_0001717101-mRNA-1"/>
    </source>
</evidence>
<keyword evidence="4" id="KW-1185">Reference proteome</keyword>
<feature type="region of interest" description="Disordered" evidence="1">
    <location>
        <begin position="1"/>
        <end position="38"/>
    </location>
</feature>
<feature type="transmembrane region" description="Helical" evidence="2">
    <location>
        <begin position="54"/>
        <end position="73"/>
    </location>
</feature>
<name>A0A183E858_9BILA</name>
<evidence type="ECO:0000256" key="1">
    <source>
        <dbReference type="SAM" id="MobiDB-lite"/>
    </source>
</evidence>
<evidence type="ECO:0000313" key="3">
    <source>
        <dbReference type="EMBL" id="VDN29274.1"/>
    </source>
</evidence>
<sequence>MDQNEEEMSVPSNNSVCDKESRPFNEEEEDAEAASKKTLSASISDEDAALETKIIRIVISVMLVITGSVNTLAAKSDFLSANVMFVGEMCCLVAYFVSLFIQRLRWRRRHRKVNDVQKPQKALVETDGRHKLEKIDEVSAEVENNDQLSLQSGASTIPTIPRFNYLLFAVPAFCDVCATSIQYFGLTLTSASAYQMLR</sequence>
<dbReference type="GO" id="GO:0016020">
    <property type="term" value="C:membrane"/>
    <property type="evidence" value="ECO:0007669"/>
    <property type="project" value="TreeGrafter"/>
</dbReference>
<keyword evidence="2" id="KW-1133">Transmembrane helix</keyword>
<gene>
    <name evidence="3" type="ORF">GPUH_LOCUS17150</name>
</gene>
<feature type="transmembrane region" description="Helical" evidence="2">
    <location>
        <begin position="79"/>
        <end position="101"/>
    </location>
</feature>
<dbReference type="PANTHER" id="PTHR13146:SF0">
    <property type="entry name" value="SOLUTE CARRIER FAMILY 35 MEMBER F6"/>
    <property type="match status" value="1"/>
</dbReference>
<evidence type="ECO:0000313" key="4">
    <source>
        <dbReference type="Proteomes" id="UP000271098"/>
    </source>
</evidence>
<dbReference type="Proteomes" id="UP000271098">
    <property type="component" value="Unassembled WGS sequence"/>
</dbReference>
<keyword evidence="2" id="KW-0472">Membrane</keyword>
<evidence type="ECO:0000256" key="2">
    <source>
        <dbReference type="SAM" id="Phobius"/>
    </source>
</evidence>